<dbReference type="SUPFAM" id="SSF52129">
    <property type="entry name" value="Caspase-like"/>
    <property type="match status" value="1"/>
</dbReference>
<protein>
    <submittedName>
        <fullName evidence="6">WD-40 repeat protein</fullName>
    </submittedName>
</protein>
<proteinExistence type="predicted"/>
<feature type="compositionally biased region" description="Gly residues" evidence="4">
    <location>
        <begin position="358"/>
        <end position="372"/>
    </location>
</feature>
<reference evidence="6 7" key="1">
    <citation type="journal article" date="2009" name="Stand. Genomic Sci.">
        <title>Complete genome sequence of Catenulispora acidiphila type strain (ID 139908).</title>
        <authorList>
            <person name="Copeland A."/>
            <person name="Lapidus A."/>
            <person name="Glavina Del Rio T."/>
            <person name="Nolan M."/>
            <person name="Lucas S."/>
            <person name="Chen F."/>
            <person name="Tice H."/>
            <person name="Cheng J.F."/>
            <person name="Bruce D."/>
            <person name="Goodwin L."/>
            <person name="Pitluck S."/>
            <person name="Mikhailova N."/>
            <person name="Pati A."/>
            <person name="Ivanova N."/>
            <person name="Mavromatis K."/>
            <person name="Chen A."/>
            <person name="Palaniappan K."/>
            <person name="Chain P."/>
            <person name="Land M."/>
            <person name="Hauser L."/>
            <person name="Chang Y.J."/>
            <person name="Jeffries C.D."/>
            <person name="Chertkov O."/>
            <person name="Brettin T."/>
            <person name="Detter J.C."/>
            <person name="Han C."/>
            <person name="Ali Z."/>
            <person name="Tindall B.J."/>
            <person name="Goker M."/>
            <person name="Bristow J."/>
            <person name="Eisen J.A."/>
            <person name="Markowitz V."/>
            <person name="Hugenholtz P."/>
            <person name="Kyrpides N.C."/>
            <person name="Klenk H.P."/>
        </authorList>
    </citation>
    <scope>NUCLEOTIDE SEQUENCE [LARGE SCALE GENOMIC DNA]</scope>
    <source>
        <strain evidence="7">DSM 44928 / JCM 14897 / NBRC 102108 / NRRL B-24433 / ID139908</strain>
    </source>
</reference>
<dbReference type="CDD" id="cd00200">
    <property type="entry name" value="WD40"/>
    <property type="match status" value="1"/>
</dbReference>
<dbReference type="InterPro" id="IPR001680">
    <property type="entry name" value="WD40_rpt"/>
</dbReference>
<keyword evidence="1 3" id="KW-0853">WD repeat</keyword>
<dbReference type="SMART" id="SM00320">
    <property type="entry name" value="WD40"/>
    <property type="match status" value="7"/>
</dbReference>
<dbReference type="InParanoid" id="C7QDD6"/>
<dbReference type="Gene3D" id="3.40.50.1460">
    <property type="match status" value="1"/>
</dbReference>
<feature type="domain" description="Peptidase C14 caspase" evidence="5">
    <location>
        <begin position="15"/>
        <end position="225"/>
    </location>
</feature>
<dbReference type="AlphaFoldDB" id="C7QDD6"/>
<dbReference type="Gene3D" id="2.130.10.10">
    <property type="entry name" value="YVTN repeat-like/Quinoprotein amine dehydrogenase"/>
    <property type="match status" value="2"/>
</dbReference>
<dbReference type="Pfam" id="PF00400">
    <property type="entry name" value="WD40"/>
    <property type="match status" value="4"/>
</dbReference>
<feature type="repeat" description="WD" evidence="3">
    <location>
        <begin position="584"/>
        <end position="625"/>
    </location>
</feature>
<keyword evidence="7" id="KW-1185">Reference proteome</keyword>
<feature type="region of interest" description="Disordered" evidence="4">
    <location>
        <begin position="331"/>
        <end position="382"/>
    </location>
</feature>
<feature type="region of interest" description="Disordered" evidence="4">
    <location>
        <begin position="273"/>
        <end position="303"/>
    </location>
</feature>
<dbReference type="InterPro" id="IPR015943">
    <property type="entry name" value="WD40/YVTN_repeat-like_dom_sf"/>
</dbReference>
<keyword evidence="2" id="KW-0677">Repeat</keyword>
<name>C7QDD6_CATAD</name>
<dbReference type="HOGENOM" id="CLU_420169_0_0_11"/>
<organism evidence="6 7">
    <name type="scientific">Catenulispora acidiphila (strain DSM 44928 / JCM 14897 / NBRC 102108 / NRRL B-24433 / ID139908)</name>
    <dbReference type="NCBI Taxonomy" id="479433"/>
    <lineage>
        <taxon>Bacteria</taxon>
        <taxon>Bacillati</taxon>
        <taxon>Actinomycetota</taxon>
        <taxon>Actinomycetes</taxon>
        <taxon>Catenulisporales</taxon>
        <taxon>Catenulisporaceae</taxon>
        <taxon>Catenulispora</taxon>
    </lineage>
</organism>
<dbReference type="InterPro" id="IPR011600">
    <property type="entry name" value="Pept_C14_caspase"/>
</dbReference>
<dbReference type="PROSITE" id="PS00678">
    <property type="entry name" value="WD_REPEATS_1"/>
    <property type="match status" value="1"/>
</dbReference>
<dbReference type="eggNOG" id="COG2319">
    <property type="taxonomic scope" value="Bacteria"/>
</dbReference>
<evidence type="ECO:0000256" key="2">
    <source>
        <dbReference type="ARBA" id="ARBA00022737"/>
    </source>
</evidence>
<dbReference type="NCBIfam" id="NF047832">
    <property type="entry name" value="caspase_w_EACC1"/>
    <property type="match status" value="1"/>
</dbReference>
<dbReference type="PANTHER" id="PTHR44019:SF8">
    <property type="entry name" value="POC1 CENTRIOLAR PROTEIN HOMOLOG"/>
    <property type="match status" value="1"/>
</dbReference>
<feature type="compositionally biased region" description="Polar residues" evidence="4">
    <location>
        <begin position="293"/>
        <end position="303"/>
    </location>
</feature>
<dbReference type="STRING" id="479433.Caci_3830"/>
<accession>C7QDD6</accession>
<dbReference type="InterPro" id="IPR050505">
    <property type="entry name" value="WDR55/POC1"/>
</dbReference>
<dbReference type="PANTHER" id="PTHR44019">
    <property type="entry name" value="WD REPEAT-CONTAINING PROTEIN 55"/>
    <property type="match status" value="1"/>
</dbReference>
<dbReference type="PROSITE" id="PS50082">
    <property type="entry name" value="WD_REPEATS_2"/>
    <property type="match status" value="3"/>
</dbReference>
<evidence type="ECO:0000313" key="6">
    <source>
        <dbReference type="EMBL" id="ACU72729.1"/>
    </source>
</evidence>
<dbReference type="Proteomes" id="UP000000851">
    <property type="component" value="Chromosome"/>
</dbReference>
<evidence type="ECO:0000256" key="4">
    <source>
        <dbReference type="SAM" id="MobiDB-lite"/>
    </source>
</evidence>
<gene>
    <name evidence="6" type="ordered locus">Caci_3830</name>
</gene>
<feature type="compositionally biased region" description="Low complexity" evidence="4">
    <location>
        <begin position="373"/>
        <end position="382"/>
    </location>
</feature>
<evidence type="ECO:0000259" key="5">
    <source>
        <dbReference type="Pfam" id="PF00656"/>
    </source>
</evidence>
<feature type="repeat" description="WD" evidence="3">
    <location>
        <begin position="675"/>
        <end position="709"/>
    </location>
</feature>
<feature type="repeat" description="WD" evidence="3">
    <location>
        <begin position="539"/>
        <end position="580"/>
    </location>
</feature>
<evidence type="ECO:0000256" key="3">
    <source>
        <dbReference type="PROSITE-ProRule" id="PRU00221"/>
    </source>
</evidence>
<dbReference type="KEGG" id="cai:Caci_3830"/>
<dbReference type="eggNOG" id="COG4249">
    <property type="taxonomic scope" value="Bacteria"/>
</dbReference>
<evidence type="ECO:0000313" key="7">
    <source>
        <dbReference type="Proteomes" id="UP000000851"/>
    </source>
</evidence>
<sequence length="709" mass="74453">MTPNSEAGAPDRSRSVALLVGASIFRDAASGVENPNLKPLPTAANSLDVMEKLLKSDQYGGWPTDRVHVFHNPTSSRDLLIEIDSVLTRHDGEVNDTVLFYYVGHGLLIDGGSQLGMALSGTTASSATHKISSLLPASVREVLARFQYRTTIEILDCCYAGTATNILSSTGDLAKQVDRAAAADAKGHYILTASRHNETALYTLGDNGLTYFTGFLKEVLSEGNREAGRWLTMDDVHDGLVKRFKRISDGHLGRPEPTKASFDLADRFKFARNTAFRGDGTGPDEDETDPGRTSPSPEANPQWSRRAVLTAAASTTLAGVAAFATWTYEERRPPVPGTVQDAGRSSTPSTTPHPSTAGTGGPGTTGSTGGTPSGTPTTTTAAPHHFTQAVPVAGSPLTLGGPQALAATFSRTGRNLLAVSDQNGAVVVWDADDFTQLKQIGSRFSAKGPAYGVYSLAFSPLPGRQILAAGTSGGQILLWDLAGPTTPRLLKEVSSGSGDGCSVAFSTDGSMLASASQQGFVSLWVTGDPDNVYSAGSDITGHDGAVNTAVFSPHPYLVASGGYDDTVRLWDISDPSLPRQLSLIKGADGPVRSLAFSPDGRTLAAGKQSGIVRLYGVTTPSAPKMLDPLPQSQKNWVNALAFNQDSLLACASADGSVQLYDLTDPVHPREIQRDLAAFQDQASSVAFTADGRGLAAGCVNSTIDLWRLS</sequence>
<dbReference type="RefSeq" id="WP_015792458.1">
    <property type="nucleotide sequence ID" value="NC_013131.1"/>
</dbReference>
<feature type="compositionally biased region" description="Low complexity" evidence="4">
    <location>
        <begin position="345"/>
        <end position="357"/>
    </location>
</feature>
<dbReference type="InterPro" id="IPR019775">
    <property type="entry name" value="WD40_repeat_CS"/>
</dbReference>
<dbReference type="InterPro" id="IPR029030">
    <property type="entry name" value="Caspase-like_dom_sf"/>
</dbReference>
<dbReference type="EMBL" id="CP001700">
    <property type="protein sequence ID" value="ACU72729.1"/>
    <property type="molecule type" value="Genomic_DNA"/>
</dbReference>
<evidence type="ECO:0000256" key="1">
    <source>
        <dbReference type="ARBA" id="ARBA00022574"/>
    </source>
</evidence>
<dbReference type="InterPro" id="IPR036322">
    <property type="entry name" value="WD40_repeat_dom_sf"/>
</dbReference>
<dbReference type="PROSITE" id="PS50294">
    <property type="entry name" value="WD_REPEATS_REGION"/>
    <property type="match status" value="2"/>
</dbReference>
<dbReference type="Pfam" id="PF00656">
    <property type="entry name" value="Peptidase_C14"/>
    <property type="match status" value="1"/>
</dbReference>
<dbReference type="GO" id="GO:0004197">
    <property type="term" value="F:cysteine-type endopeptidase activity"/>
    <property type="evidence" value="ECO:0007669"/>
    <property type="project" value="InterPro"/>
</dbReference>
<dbReference type="GO" id="GO:0006508">
    <property type="term" value="P:proteolysis"/>
    <property type="evidence" value="ECO:0007669"/>
    <property type="project" value="InterPro"/>
</dbReference>
<dbReference type="SUPFAM" id="SSF50978">
    <property type="entry name" value="WD40 repeat-like"/>
    <property type="match status" value="1"/>
</dbReference>